<dbReference type="InterPro" id="IPR001025">
    <property type="entry name" value="BAH_dom"/>
</dbReference>
<dbReference type="EMBL" id="KB310082">
    <property type="protein sequence ID" value="ELT92536.1"/>
    <property type="molecule type" value="Genomic_DNA"/>
</dbReference>
<evidence type="ECO:0000259" key="3">
    <source>
        <dbReference type="PROSITE" id="PS51038"/>
    </source>
</evidence>
<name>R7TLV4_CAPTE</name>
<feature type="region of interest" description="Disordered" evidence="2">
    <location>
        <begin position="28"/>
        <end position="59"/>
    </location>
</feature>
<protein>
    <recommendedName>
        <fullName evidence="3">BAH domain-containing protein</fullName>
    </recommendedName>
</protein>
<dbReference type="AlphaFoldDB" id="R7TLV4"/>
<feature type="coiled-coil region" evidence="1">
    <location>
        <begin position="90"/>
        <end position="168"/>
    </location>
</feature>
<dbReference type="STRING" id="283909.R7TLV4"/>
<dbReference type="OrthoDB" id="6147534at2759"/>
<evidence type="ECO:0000256" key="1">
    <source>
        <dbReference type="SAM" id="Coils"/>
    </source>
</evidence>
<dbReference type="HOGENOM" id="CLU_1171601_0_0_1"/>
<evidence type="ECO:0000313" key="4">
    <source>
        <dbReference type="EMBL" id="ELT92536.1"/>
    </source>
</evidence>
<feature type="domain" description="BAH" evidence="3">
    <location>
        <begin position="164"/>
        <end position="237"/>
    </location>
</feature>
<evidence type="ECO:0000313" key="5">
    <source>
        <dbReference type="EnsemblMetazoa" id="CapteP186898"/>
    </source>
</evidence>
<evidence type="ECO:0000256" key="2">
    <source>
        <dbReference type="SAM" id="MobiDB-lite"/>
    </source>
</evidence>
<dbReference type="Proteomes" id="UP000014760">
    <property type="component" value="Unassembled WGS sequence"/>
</dbReference>
<dbReference type="Gene3D" id="2.30.30.490">
    <property type="match status" value="1"/>
</dbReference>
<evidence type="ECO:0000313" key="6">
    <source>
        <dbReference type="Proteomes" id="UP000014760"/>
    </source>
</evidence>
<dbReference type="GO" id="GO:0003682">
    <property type="term" value="F:chromatin binding"/>
    <property type="evidence" value="ECO:0007669"/>
    <property type="project" value="InterPro"/>
</dbReference>
<proteinExistence type="predicted"/>
<keyword evidence="1" id="KW-0175">Coiled coil</keyword>
<accession>R7TLV4</accession>
<gene>
    <name evidence="4" type="ORF">CAPTEDRAFT_186898</name>
</gene>
<keyword evidence="6" id="KW-1185">Reference proteome</keyword>
<sequence>MTIVKDNDCDSAFVRTETTPVAMDTCEPQNKVLHAPSTRGGKPARSNHRGRGGGHGSKGQGHCVKLAFYKEIGTGEVYKPGAITLYIKRVVRWGRKNKQEEENEEEEEKQEEQTTEDIVRDELLVNVLHYDEIDLIPLRLVWLREEVKEEEEEEEEEEEKKGKALTASINAVYIDNSRPDHPFFVCEIEELKADKRNRTFVTAKWYFRAAEVPDSVYTHLVQDRHTENGSKIKDWDN</sequence>
<reference evidence="5" key="3">
    <citation type="submission" date="2015-06" db="UniProtKB">
        <authorList>
            <consortium name="EnsemblMetazoa"/>
        </authorList>
    </citation>
    <scope>IDENTIFICATION</scope>
</reference>
<organism evidence="4">
    <name type="scientific">Capitella teleta</name>
    <name type="common">Polychaete worm</name>
    <dbReference type="NCBI Taxonomy" id="283909"/>
    <lineage>
        <taxon>Eukaryota</taxon>
        <taxon>Metazoa</taxon>
        <taxon>Spiralia</taxon>
        <taxon>Lophotrochozoa</taxon>
        <taxon>Annelida</taxon>
        <taxon>Polychaeta</taxon>
        <taxon>Sedentaria</taxon>
        <taxon>Scolecida</taxon>
        <taxon>Capitellidae</taxon>
        <taxon>Capitella</taxon>
    </lineage>
</organism>
<reference evidence="4 6" key="2">
    <citation type="journal article" date="2013" name="Nature">
        <title>Insights into bilaterian evolution from three spiralian genomes.</title>
        <authorList>
            <person name="Simakov O."/>
            <person name="Marletaz F."/>
            <person name="Cho S.J."/>
            <person name="Edsinger-Gonzales E."/>
            <person name="Havlak P."/>
            <person name="Hellsten U."/>
            <person name="Kuo D.H."/>
            <person name="Larsson T."/>
            <person name="Lv J."/>
            <person name="Arendt D."/>
            <person name="Savage R."/>
            <person name="Osoegawa K."/>
            <person name="de Jong P."/>
            <person name="Grimwood J."/>
            <person name="Chapman J.A."/>
            <person name="Shapiro H."/>
            <person name="Aerts A."/>
            <person name="Otillar R.P."/>
            <person name="Terry A.Y."/>
            <person name="Boore J.L."/>
            <person name="Grigoriev I.V."/>
            <person name="Lindberg D.R."/>
            <person name="Seaver E.C."/>
            <person name="Weisblat D.A."/>
            <person name="Putnam N.H."/>
            <person name="Rokhsar D.S."/>
        </authorList>
    </citation>
    <scope>NUCLEOTIDE SEQUENCE</scope>
    <source>
        <strain evidence="4 6">I ESC-2004</strain>
    </source>
</reference>
<dbReference type="InterPro" id="IPR043151">
    <property type="entry name" value="BAH_sf"/>
</dbReference>
<dbReference type="EnsemblMetazoa" id="CapteT186898">
    <property type="protein sequence ID" value="CapteP186898"/>
    <property type="gene ID" value="CapteG186898"/>
</dbReference>
<dbReference type="EMBL" id="AMQN01002796">
    <property type="status" value="NOT_ANNOTATED_CDS"/>
    <property type="molecule type" value="Genomic_DNA"/>
</dbReference>
<reference evidence="6" key="1">
    <citation type="submission" date="2012-12" db="EMBL/GenBank/DDBJ databases">
        <authorList>
            <person name="Hellsten U."/>
            <person name="Grimwood J."/>
            <person name="Chapman J.A."/>
            <person name="Shapiro H."/>
            <person name="Aerts A."/>
            <person name="Otillar R.P."/>
            <person name="Terry A.Y."/>
            <person name="Boore J.L."/>
            <person name="Simakov O."/>
            <person name="Marletaz F."/>
            <person name="Cho S.-J."/>
            <person name="Edsinger-Gonzales E."/>
            <person name="Havlak P."/>
            <person name="Kuo D.-H."/>
            <person name="Larsson T."/>
            <person name="Lv J."/>
            <person name="Arendt D."/>
            <person name="Savage R."/>
            <person name="Osoegawa K."/>
            <person name="de Jong P."/>
            <person name="Lindberg D.R."/>
            <person name="Seaver E.C."/>
            <person name="Weisblat D.A."/>
            <person name="Putnam N.H."/>
            <person name="Grigoriev I.V."/>
            <person name="Rokhsar D.S."/>
        </authorList>
    </citation>
    <scope>NUCLEOTIDE SEQUENCE</scope>
    <source>
        <strain evidence="6">I ESC-2004</strain>
    </source>
</reference>
<dbReference type="PROSITE" id="PS51038">
    <property type="entry name" value="BAH"/>
    <property type="match status" value="1"/>
</dbReference>